<accession>A0ABV7VDW7</accession>
<name>A0ABV7VDW7_9PROT</name>
<keyword evidence="3" id="KW-1185">Reference proteome</keyword>
<evidence type="ECO:0000313" key="2">
    <source>
        <dbReference type="EMBL" id="MFC3675630.1"/>
    </source>
</evidence>
<dbReference type="EMBL" id="JBHRYJ010000001">
    <property type="protein sequence ID" value="MFC3675630.1"/>
    <property type="molecule type" value="Genomic_DNA"/>
</dbReference>
<feature type="compositionally biased region" description="Polar residues" evidence="1">
    <location>
        <begin position="1"/>
        <end position="21"/>
    </location>
</feature>
<feature type="region of interest" description="Disordered" evidence="1">
    <location>
        <begin position="1"/>
        <end position="45"/>
    </location>
</feature>
<evidence type="ECO:0000313" key="3">
    <source>
        <dbReference type="Proteomes" id="UP001595711"/>
    </source>
</evidence>
<organism evidence="2 3">
    <name type="scientific">Ferrovibrio xuzhouensis</name>
    <dbReference type="NCBI Taxonomy" id="1576914"/>
    <lineage>
        <taxon>Bacteria</taxon>
        <taxon>Pseudomonadati</taxon>
        <taxon>Pseudomonadota</taxon>
        <taxon>Alphaproteobacteria</taxon>
        <taxon>Rhodospirillales</taxon>
        <taxon>Rhodospirillaceae</taxon>
        <taxon>Ferrovibrio</taxon>
    </lineage>
</organism>
<sequence length="45" mass="4903">MSMEKSQASWPGLTRPSTSFSVGPKDVDARHEAGHDGEFLVISQE</sequence>
<reference evidence="3" key="1">
    <citation type="journal article" date="2019" name="Int. J. Syst. Evol. Microbiol.">
        <title>The Global Catalogue of Microorganisms (GCM) 10K type strain sequencing project: providing services to taxonomists for standard genome sequencing and annotation.</title>
        <authorList>
            <consortium name="The Broad Institute Genomics Platform"/>
            <consortium name="The Broad Institute Genome Sequencing Center for Infectious Disease"/>
            <person name="Wu L."/>
            <person name="Ma J."/>
        </authorList>
    </citation>
    <scope>NUCLEOTIDE SEQUENCE [LARGE SCALE GENOMIC DNA]</scope>
    <source>
        <strain evidence="3">KCTC 42182</strain>
    </source>
</reference>
<evidence type="ECO:0000256" key="1">
    <source>
        <dbReference type="SAM" id="MobiDB-lite"/>
    </source>
</evidence>
<dbReference type="Proteomes" id="UP001595711">
    <property type="component" value="Unassembled WGS sequence"/>
</dbReference>
<comment type="caution">
    <text evidence="2">The sequence shown here is derived from an EMBL/GenBank/DDBJ whole genome shotgun (WGS) entry which is preliminary data.</text>
</comment>
<gene>
    <name evidence="2" type="ORF">ACFOOQ_08755</name>
</gene>
<proteinExistence type="predicted"/>
<dbReference type="RefSeq" id="WP_379724558.1">
    <property type="nucleotide sequence ID" value="NZ_JBHRYJ010000001.1"/>
</dbReference>
<feature type="compositionally biased region" description="Basic and acidic residues" evidence="1">
    <location>
        <begin position="25"/>
        <end position="38"/>
    </location>
</feature>
<protein>
    <submittedName>
        <fullName evidence="2">Uncharacterized protein</fullName>
    </submittedName>
</protein>